<sequence length="236" mass="27318">MPWEWSFFRVTDRTGKSGEIWEAAWKNSSAYPRLETVLSWELSSHFPSRQPEVRAVLCEVSRKQLQDSLINVLDSHVLTDRGQISVINGSIQTINDNWTLQDVRNAISCWMDMLFRVRTFEESIYTGFRTIRNAILTQPERVMEPEAKAMSLAELERFATTLKQRFLDSEADPMELALRIERYRHDGREYLFTMTAGPGVQVTLAYRMGCEAGSDRYRTATRAEIMEMAEGLPDYI</sequence>
<dbReference type="Proteomes" id="UP000075573">
    <property type="component" value="Unassembled WGS sequence"/>
</dbReference>
<dbReference type="AlphaFoldDB" id="A0A149QRP5"/>
<accession>A0A149QRP5</accession>
<evidence type="ECO:0000313" key="2">
    <source>
        <dbReference type="Proteomes" id="UP000075573"/>
    </source>
</evidence>
<evidence type="ECO:0000313" key="1">
    <source>
        <dbReference type="EMBL" id="KXU99988.1"/>
    </source>
</evidence>
<comment type="caution">
    <text evidence="1">The sequence shown here is derived from an EMBL/GenBank/DDBJ whole genome shotgun (WGS) entry which is preliminary data.</text>
</comment>
<proteinExistence type="predicted"/>
<dbReference type="PATRIC" id="fig|442.7.peg.3259"/>
<name>A0A149QRP5_9PROT</name>
<organism evidence="1 2">
    <name type="scientific">Gluconobacter potus</name>
    <dbReference type="NCBI Taxonomy" id="2724927"/>
    <lineage>
        <taxon>Bacteria</taxon>
        <taxon>Pseudomonadati</taxon>
        <taxon>Pseudomonadota</taxon>
        <taxon>Alphaproteobacteria</taxon>
        <taxon>Acetobacterales</taxon>
        <taxon>Acetobacteraceae</taxon>
        <taxon>Gluconobacter</taxon>
    </lineage>
</organism>
<reference evidence="1 2" key="1">
    <citation type="submission" date="2015-06" db="EMBL/GenBank/DDBJ databases">
        <title>Improved classification and identification of acetic acid bacteria using matrix-assisted laser desorption/ionization time-of-flight mass spectrometry; Gluconobacter nephelii and Gluconobacter uchimurae are later heterotypic synonyms of Gluconobacter japonicus and Gluconobacter oxydans, respectively.</title>
        <authorList>
            <person name="Li L."/>
            <person name="Cleenwerck I."/>
            <person name="De Vuyst L."/>
            <person name="Vandamme P."/>
        </authorList>
    </citation>
    <scope>NUCLEOTIDE SEQUENCE [LARGE SCALE GENOMIC DNA]</scope>
    <source>
        <strain evidence="1 2">LMG 1764</strain>
    </source>
</reference>
<protein>
    <submittedName>
        <fullName evidence="1">Uncharacterized protein</fullName>
    </submittedName>
</protein>
<dbReference type="EMBL" id="LHZB01000118">
    <property type="protein sequence ID" value="KXU99988.1"/>
    <property type="molecule type" value="Genomic_DNA"/>
</dbReference>
<gene>
    <name evidence="1" type="ORF">AD929_12210</name>
</gene>